<dbReference type="InterPro" id="IPR021133">
    <property type="entry name" value="HEAT_type_2"/>
</dbReference>
<accession>A0ABD6CPX1</accession>
<dbReference type="AlphaFoldDB" id="A0ABD6CPX1"/>
<dbReference type="EMBL" id="JBHUDK010000012">
    <property type="protein sequence ID" value="MFD1600068.1"/>
    <property type="molecule type" value="Genomic_DNA"/>
</dbReference>
<dbReference type="Gene3D" id="1.25.10.10">
    <property type="entry name" value="Leucine-rich Repeat Variant"/>
    <property type="match status" value="1"/>
</dbReference>
<dbReference type="InterPro" id="IPR016024">
    <property type="entry name" value="ARM-type_fold"/>
</dbReference>
<organism evidence="1 2">
    <name type="scientific">Halobellus rarus</name>
    <dbReference type="NCBI Taxonomy" id="1126237"/>
    <lineage>
        <taxon>Archaea</taxon>
        <taxon>Methanobacteriati</taxon>
        <taxon>Methanobacteriota</taxon>
        <taxon>Stenosarchaea group</taxon>
        <taxon>Halobacteria</taxon>
        <taxon>Halobacteriales</taxon>
        <taxon>Haloferacaceae</taxon>
        <taxon>Halobellus</taxon>
    </lineage>
</organism>
<evidence type="ECO:0000313" key="2">
    <source>
        <dbReference type="Proteomes" id="UP001597085"/>
    </source>
</evidence>
<dbReference type="SUPFAM" id="SSF48371">
    <property type="entry name" value="ARM repeat"/>
    <property type="match status" value="1"/>
</dbReference>
<dbReference type="SMART" id="SM00567">
    <property type="entry name" value="EZ_HEAT"/>
    <property type="match status" value="3"/>
</dbReference>
<comment type="caution">
    <text evidence="1">The sequence shown here is derived from an EMBL/GenBank/DDBJ whole genome shotgun (WGS) entry which is preliminary data.</text>
</comment>
<dbReference type="PROSITE" id="PS50077">
    <property type="entry name" value="HEAT_REPEAT"/>
    <property type="match status" value="1"/>
</dbReference>
<protein>
    <submittedName>
        <fullName evidence="1">HEAT repeat domain-containing protein</fullName>
    </submittedName>
</protein>
<proteinExistence type="predicted"/>
<reference evidence="1 2" key="1">
    <citation type="journal article" date="2019" name="Int. J. Syst. Evol. Microbiol.">
        <title>The Global Catalogue of Microorganisms (GCM) 10K type strain sequencing project: providing services to taxonomists for standard genome sequencing and annotation.</title>
        <authorList>
            <consortium name="The Broad Institute Genomics Platform"/>
            <consortium name="The Broad Institute Genome Sequencing Center for Infectious Disease"/>
            <person name="Wu L."/>
            <person name="Ma J."/>
        </authorList>
    </citation>
    <scope>NUCLEOTIDE SEQUENCE [LARGE SCALE GENOMIC DNA]</scope>
    <source>
        <strain evidence="1 2">CGMCC 1.12121</strain>
    </source>
</reference>
<keyword evidence="2" id="KW-1185">Reference proteome</keyword>
<dbReference type="RefSeq" id="WP_256421120.1">
    <property type="nucleotide sequence ID" value="NZ_JANHDI010000006.1"/>
</dbReference>
<dbReference type="InterPro" id="IPR011989">
    <property type="entry name" value="ARM-like"/>
</dbReference>
<name>A0ABD6CPX1_9EURY</name>
<evidence type="ECO:0000313" key="1">
    <source>
        <dbReference type="EMBL" id="MFD1600068.1"/>
    </source>
</evidence>
<dbReference type="Proteomes" id="UP001597085">
    <property type="component" value="Unassembled WGS sequence"/>
</dbReference>
<sequence length="297" mass="31740">MTEADRASRLSDAARREPMAVDLDELGACLAADSRAARRHAAEALGRLALAGRDVEPYADRLDRLLADTELLDAGVQLSVDPDSEGWFQPRVVAFAAAALVVTGTVNRPETIGSAVRAYERAHPEFDAETRTIEAVREVGWALASVAIYTDGYVDVLVGLTERDDDLVRRVGASALSDVAEEYPPIREEYPAETPRLVAVAAGLLASDPHPRVRYHAAFALYEYALGRPELVGERSDVLAAALGDDAELVRKDAAGTLGLVGATDPVPVLRELSETDPSERVRDAAAKALNSLTDGS</sequence>
<dbReference type="Pfam" id="PF13646">
    <property type="entry name" value="HEAT_2"/>
    <property type="match status" value="1"/>
</dbReference>
<gene>
    <name evidence="1" type="ORF">ACFSBX_13975</name>
</gene>
<dbReference type="InterPro" id="IPR004155">
    <property type="entry name" value="PBS_lyase_HEAT"/>
</dbReference>